<keyword evidence="4" id="KW-0472">Membrane</keyword>
<feature type="domain" description="Type II secretion system protein GspE N-terminal" evidence="5">
    <location>
        <begin position="57"/>
        <end position="140"/>
    </location>
</feature>
<dbReference type="CDD" id="cd06427">
    <property type="entry name" value="CESA_like_2"/>
    <property type="match status" value="1"/>
</dbReference>
<dbReference type="PANTHER" id="PTHR43630:SF1">
    <property type="entry name" value="POLY-BETA-1,6-N-ACETYL-D-GLUCOSAMINE SYNTHASE"/>
    <property type="match status" value="1"/>
</dbReference>
<evidence type="ECO:0000259" key="5">
    <source>
        <dbReference type="Pfam" id="PF05157"/>
    </source>
</evidence>
<dbReference type="Gene3D" id="1.10.40.70">
    <property type="match status" value="1"/>
</dbReference>
<dbReference type="RefSeq" id="WP_070073005.1">
    <property type="nucleotide sequence ID" value="NZ_CP017448.1"/>
</dbReference>
<keyword evidence="2" id="KW-0328">Glycosyltransferase</keyword>
<evidence type="ECO:0000256" key="3">
    <source>
        <dbReference type="ARBA" id="ARBA00022679"/>
    </source>
</evidence>
<keyword evidence="4" id="KW-0812">Transmembrane</keyword>
<dbReference type="AlphaFoldDB" id="A0A1D8K949"/>
<dbReference type="KEGG" id="aaeo:BJI67_10645"/>
<dbReference type="InterPro" id="IPR001173">
    <property type="entry name" value="Glyco_trans_2-like"/>
</dbReference>
<feature type="transmembrane region" description="Helical" evidence="4">
    <location>
        <begin position="188"/>
        <end position="207"/>
    </location>
</feature>
<dbReference type="InterPro" id="IPR007831">
    <property type="entry name" value="T2SS_GspE_N"/>
</dbReference>
<feature type="transmembrane region" description="Helical" evidence="4">
    <location>
        <begin position="564"/>
        <end position="583"/>
    </location>
</feature>
<evidence type="ECO:0000256" key="4">
    <source>
        <dbReference type="SAM" id="Phobius"/>
    </source>
</evidence>
<evidence type="ECO:0000313" key="7">
    <source>
        <dbReference type="EMBL" id="AOV17455.1"/>
    </source>
</evidence>
<comment type="similarity">
    <text evidence="1">Belongs to the glycosyltransferase 2 family.</text>
</comment>
<gene>
    <name evidence="7" type="ORF">BJI67_10645</name>
</gene>
<evidence type="ECO:0000256" key="1">
    <source>
        <dbReference type="ARBA" id="ARBA00006739"/>
    </source>
</evidence>
<keyword evidence="4" id="KW-1133">Transmembrane helix</keyword>
<dbReference type="SUPFAM" id="SSF53448">
    <property type="entry name" value="Nucleotide-diphospho-sugar transferases"/>
    <property type="match status" value="1"/>
</dbReference>
<dbReference type="Proteomes" id="UP000095342">
    <property type="component" value="Chromosome"/>
</dbReference>
<proteinExistence type="inferred from homology"/>
<protein>
    <submittedName>
        <fullName evidence="7">Glycosyl transferase</fullName>
    </submittedName>
</protein>
<feature type="transmembrane region" description="Helical" evidence="4">
    <location>
        <begin position="532"/>
        <end position="557"/>
    </location>
</feature>
<feature type="domain" description="Glycosyltransferase 2-like" evidence="6">
    <location>
        <begin position="325"/>
        <end position="518"/>
    </location>
</feature>
<dbReference type="Gene3D" id="3.90.550.10">
    <property type="entry name" value="Spore Coat Polysaccharide Biosynthesis Protein SpsA, Chain A"/>
    <property type="match status" value="1"/>
</dbReference>
<evidence type="ECO:0000259" key="6">
    <source>
        <dbReference type="Pfam" id="PF13632"/>
    </source>
</evidence>
<dbReference type="PANTHER" id="PTHR43630">
    <property type="entry name" value="POLY-BETA-1,6-N-ACETYL-D-GLUCOSAMINE SYNTHASE"/>
    <property type="match status" value="1"/>
</dbReference>
<sequence>MIVRLGDYLVAQGTLAQQDLDYALQVQTQSGERLGEILLALSLVKREDLYQALSTLWGMPYLRLDDEACATTSAWPLDEAVSFRAVVLGESDGRLRVATAELPGPELAAALAAHYPDVEPAYWVTTHWDIDRYLRRCYRQIILERSVYGLYTQHQEVSAYTVLTVSQYVAMAVLIVGGFLALVQHPTATLIGLNVLVTLFFFVNVVFKFGLGMAGAFAENDIDITDEQVAELQDDELPFYTVLVPVYREAGIVNRVMEHVAALDYPSAKLEILILIEEDDDETWDAALLGRPPDFVHLVRIPHALPKTKPKACNVGLSFARGEYLVIYDAEDIPDPDQLKKVLVAFREGPENLVCVQAALNYFNADENWLTRMFTLEYSYWFDYMLPGLQKLRLPIPLGGTSNHFRVDRLRELAGWDPFNVTEDADLGIRATALGYRVGIVNSTTMEEANNHIPNWIRQRSRWIKGYMQTALVHGRHPLRLLRSVGLKQALGFALLIGGTPVAFLAYLPTVVLYFIWLATDTHALDAYFPSWVLYVGLFNLLVGNAFGIYLSMLAVFKRRLYGLLIFSLTNPFYWLLHSVAAYKGLWQLMTRPFYWEKTHHGLSKSKSVG</sequence>
<dbReference type="Pfam" id="PF13632">
    <property type="entry name" value="Glyco_trans_2_3"/>
    <property type="match status" value="1"/>
</dbReference>
<feature type="transmembrane region" description="Helical" evidence="4">
    <location>
        <begin position="490"/>
        <end position="520"/>
    </location>
</feature>
<evidence type="ECO:0000313" key="8">
    <source>
        <dbReference type="Proteomes" id="UP000095342"/>
    </source>
</evidence>
<dbReference type="SUPFAM" id="SSF160246">
    <property type="entry name" value="EspE N-terminal domain-like"/>
    <property type="match status" value="1"/>
</dbReference>
<feature type="transmembrane region" description="Helical" evidence="4">
    <location>
        <begin position="160"/>
        <end position="182"/>
    </location>
</feature>
<keyword evidence="3 7" id="KW-0808">Transferase</keyword>
<dbReference type="InterPro" id="IPR037257">
    <property type="entry name" value="T2SS_E_N_sf"/>
</dbReference>
<evidence type="ECO:0000256" key="2">
    <source>
        <dbReference type="ARBA" id="ARBA00022676"/>
    </source>
</evidence>
<dbReference type="InterPro" id="IPR029044">
    <property type="entry name" value="Nucleotide-diphossugar_trans"/>
</dbReference>
<dbReference type="EMBL" id="CP017448">
    <property type="protein sequence ID" value="AOV17455.1"/>
    <property type="molecule type" value="Genomic_DNA"/>
</dbReference>
<name>A0A1D8K949_9GAMM</name>
<accession>A0A1D8K949</accession>
<reference evidence="7 8" key="1">
    <citation type="submission" date="2016-09" db="EMBL/GenBank/DDBJ databases">
        <title>Acidihalobacter prosperus V6 (DSM14174).</title>
        <authorList>
            <person name="Khaleque H.N."/>
            <person name="Ramsay J.P."/>
            <person name="Murphy R.J.T."/>
            <person name="Kaksonen A.H."/>
            <person name="Boxall N.J."/>
            <person name="Watkin E.L.J."/>
        </authorList>
    </citation>
    <scope>NUCLEOTIDE SEQUENCE [LARGE SCALE GENOMIC DNA]</scope>
    <source>
        <strain evidence="7 8">V6</strain>
    </source>
</reference>
<keyword evidence="8" id="KW-1185">Reference proteome</keyword>
<organism evidence="7 8">
    <name type="scientific">Acidihalobacter aeolianus</name>
    <dbReference type="NCBI Taxonomy" id="2792603"/>
    <lineage>
        <taxon>Bacteria</taxon>
        <taxon>Pseudomonadati</taxon>
        <taxon>Pseudomonadota</taxon>
        <taxon>Gammaproteobacteria</taxon>
        <taxon>Chromatiales</taxon>
        <taxon>Ectothiorhodospiraceae</taxon>
        <taxon>Acidihalobacter</taxon>
    </lineage>
</organism>
<dbReference type="Pfam" id="PF05157">
    <property type="entry name" value="MshEN"/>
    <property type="match status" value="1"/>
</dbReference>
<dbReference type="GO" id="GO:0016757">
    <property type="term" value="F:glycosyltransferase activity"/>
    <property type="evidence" value="ECO:0007669"/>
    <property type="project" value="UniProtKB-KW"/>
</dbReference>